<name>A0AA48GZE9_9BACT</name>
<feature type="signal peptide" evidence="1">
    <location>
        <begin position="1"/>
        <end position="18"/>
    </location>
</feature>
<organism evidence="2 3">
    <name type="scientific">Mesoterricola sediminis</name>
    <dbReference type="NCBI Taxonomy" id="2927980"/>
    <lineage>
        <taxon>Bacteria</taxon>
        <taxon>Pseudomonadati</taxon>
        <taxon>Acidobacteriota</taxon>
        <taxon>Holophagae</taxon>
        <taxon>Holophagales</taxon>
        <taxon>Holophagaceae</taxon>
        <taxon>Mesoterricola</taxon>
    </lineage>
</organism>
<keyword evidence="3" id="KW-1185">Reference proteome</keyword>
<proteinExistence type="predicted"/>
<evidence type="ECO:0000313" key="3">
    <source>
        <dbReference type="Proteomes" id="UP001228113"/>
    </source>
</evidence>
<dbReference type="Proteomes" id="UP001228113">
    <property type="component" value="Chromosome"/>
</dbReference>
<keyword evidence="1" id="KW-0732">Signal</keyword>
<dbReference type="RefSeq" id="WP_243345836.1">
    <property type="nucleotide sequence ID" value="NZ_AP027081.1"/>
</dbReference>
<reference evidence="2" key="1">
    <citation type="journal article" date="2023" name="Int. J. Syst. Evol. Microbiol.">
        <title>Mesoterricola silvestris gen. nov., sp. nov., Mesoterricola sediminis sp. nov., Geothrix oryzae sp. nov., Geothrix edaphica sp. nov., Geothrix rubra sp. nov., and Geothrix limicola sp. nov., six novel members of Acidobacteriota isolated from soils.</title>
        <authorList>
            <person name="Itoh H."/>
            <person name="Sugisawa Y."/>
            <person name="Mise K."/>
            <person name="Xu Z."/>
            <person name="Kuniyasu M."/>
            <person name="Ushijima N."/>
            <person name="Kawano K."/>
            <person name="Kobayashi E."/>
            <person name="Shiratori Y."/>
            <person name="Masuda Y."/>
            <person name="Senoo K."/>
        </authorList>
    </citation>
    <scope>NUCLEOTIDE SEQUENCE</scope>
    <source>
        <strain evidence="2">W786</strain>
    </source>
</reference>
<feature type="chain" id="PRO_5041366748" evidence="1">
    <location>
        <begin position="19"/>
        <end position="194"/>
    </location>
</feature>
<dbReference type="KEGG" id="msea:METESE_34030"/>
<dbReference type="AlphaFoldDB" id="A0AA48GZE9"/>
<sequence>MLRHAALAILAAALPLGAQTLQDLNGLKAEARHFVSTGLSSSGENRKTELYRIIGDPGPVSPGLLQRGVDVLHWRFQYKILERNPGPGAMEAAQHRQCWADCLRGVFTNFEYSDVIVTDARPIEHAWIAVGLDEAIGELKKHGYTHGFEKVTLMRPMHPALPDEFVYIFQCPVEKTQVAISTQTGALMWKESWN</sequence>
<protein>
    <submittedName>
        <fullName evidence="2">Uncharacterized protein</fullName>
    </submittedName>
</protein>
<gene>
    <name evidence="2" type="ORF">METESE_34030</name>
</gene>
<accession>A0AA48GZE9</accession>
<evidence type="ECO:0000313" key="2">
    <source>
        <dbReference type="EMBL" id="BDU78445.1"/>
    </source>
</evidence>
<evidence type="ECO:0000256" key="1">
    <source>
        <dbReference type="SAM" id="SignalP"/>
    </source>
</evidence>
<dbReference type="EMBL" id="AP027081">
    <property type="protein sequence ID" value="BDU78445.1"/>
    <property type="molecule type" value="Genomic_DNA"/>
</dbReference>